<proteinExistence type="predicted"/>
<gene>
    <name evidence="3" type="ORF">KDK95_33725</name>
</gene>
<evidence type="ECO:0000313" key="4">
    <source>
        <dbReference type="Proteomes" id="UP000676325"/>
    </source>
</evidence>
<keyword evidence="2" id="KW-0472">Membrane</keyword>
<dbReference type="Proteomes" id="UP000676325">
    <property type="component" value="Unassembled WGS sequence"/>
</dbReference>
<keyword evidence="2" id="KW-1133">Transmembrane helix</keyword>
<evidence type="ECO:0008006" key="5">
    <source>
        <dbReference type="Google" id="ProtNLM"/>
    </source>
</evidence>
<evidence type="ECO:0000313" key="3">
    <source>
        <dbReference type="EMBL" id="MBR7831313.1"/>
    </source>
</evidence>
<dbReference type="EMBL" id="JAGSOH010000212">
    <property type="protein sequence ID" value="MBR7831313.1"/>
    <property type="molecule type" value="Genomic_DNA"/>
</dbReference>
<organism evidence="3 4">
    <name type="scientific">Actinospica acidithermotolerans</name>
    <dbReference type="NCBI Taxonomy" id="2828514"/>
    <lineage>
        <taxon>Bacteria</taxon>
        <taxon>Bacillati</taxon>
        <taxon>Actinomycetota</taxon>
        <taxon>Actinomycetes</taxon>
        <taxon>Catenulisporales</taxon>
        <taxon>Actinospicaceae</taxon>
        <taxon>Actinospica</taxon>
    </lineage>
</organism>
<name>A0A941INT3_9ACTN</name>
<reference evidence="3" key="1">
    <citation type="submission" date="2021-04" db="EMBL/GenBank/DDBJ databases">
        <title>Genome based classification of Actinospica acidithermotolerans sp. nov., an actinobacterium isolated from an Indonesian hot spring.</title>
        <authorList>
            <person name="Kusuma A.B."/>
            <person name="Putra K.E."/>
            <person name="Nafisah S."/>
            <person name="Loh J."/>
            <person name="Nouioui I."/>
            <person name="Goodfellow M."/>
        </authorList>
    </citation>
    <scope>NUCLEOTIDE SEQUENCE</scope>
    <source>
        <strain evidence="3">MGRD01-02</strain>
    </source>
</reference>
<accession>A0A941INT3</accession>
<feature type="transmembrane region" description="Helical" evidence="2">
    <location>
        <begin position="31"/>
        <end position="50"/>
    </location>
</feature>
<keyword evidence="4" id="KW-1185">Reference proteome</keyword>
<evidence type="ECO:0000256" key="1">
    <source>
        <dbReference type="SAM" id="MobiDB-lite"/>
    </source>
</evidence>
<keyword evidence="2" id="KW-0812">Transmembrane</keyword>
<feature type="region of interest" description="Disordered" evidence="1">
    <location>
        <begin position="1"/>
        <end position="20"/>
    </location>
</feature>
<dbReference type="RefSeq" id="WP_212522425.1">
    <property type="nucleotide sequence ID" value="NZ_JAGSOH010000212.1"/>
</dbReference>
<dbReference type="AlphaFoldDB" id="A0A941INT3"/>
<evidence type="ECO:0000256" key="2">
    <source>
        <dbReference type="SAM" id="Phobius"/>
    </source>
</evidence>
<protein>
    <recommendedName>
        <fullName evidence="5">SAF domain-containing protein</fullName>
    </recommendedName>
</protein>
<comment type="caution">
    <text evidence="3">The sequence shown here is derived from an EMBL/GenBank/DDBJ whole genome shotgun (WGS) entry which is preliminary data.</text>
</comment>
<sequence length="232" mass="23084">MSITSPAPAPASRREQVADSGIRPVRRRQPLLAALFAVLFLACLGLNLYLAQRNNHEVEVVQVTSAIAVGEQIPDSAIAPVQVAANSGIGYVLWSQRGQLAGYVATVALVTGQPVLAADVTTGSATPSGDEVVGLTVPAGDYPSGLVQGDKVTVRTVASTSSAASSGAGSANALSASPVLFSDATVAAVTYAPGADPTSATALVNLDLSAAEATALAEGKASGALMLSIDGT</sequence>